<evidence type="ECO:0000256" key="2">
    <source>
        <dbReference type="ARBA" id="ARBA00022801"/>
    </source>
</evidence>
<dbReference type="GO" id="GO:0016788">
    <property type="term" value="F:hydrolase activity, acting on ester bonds"/>
    <property type="evidence" value="ECO:0007669"/>
    <property type="project" value="InterPro"/>
</dbReference>
<evidence type="ECO:0008006" key="6">
    <source>
        <dbReference type="Google" id="ProtNLM"/>
    </source>
</evidence>
<feature type="binding site" evidence="3">
    <location>
        <position position="95"/>
    </location>
    <ligand>
        <name>a divalent metal cation</name>
        <dbReference type="ChEBI" id="CHEBI:60240"/>
        <label>1</label>
    </ligand>
</feature>
<evidence type="ECO:0000313" key="5">
    <source>
        <dbReference type="Proteomes" id="UP000179264"/>
    </source>
</evidence>
<feature type="binding site" evidence="3">
    <location>
        <position position="10"/>
    </location>
    <ligand>
        <name>a divalent metal cation</name>
        <dbReference type="ChEBI" id="CHEBI:60240"/>
        <label>1</label>
    </ligand>
</feature>
<dbReference type="GO" id="GO:0046872">
    <property type="term" value="F:metal ion binding"/>
    <property type="evidence" value="ECO:0007669"/>
    <property type="project" value="UniProtKB-KW"/>
</dbReference>
<gene>
    <name evidence="4" type="ORF">A2W58_00715</name>
</gene>
<sequence length="285" mass="32247">MFDYFDIHSHLYFPDFDADRVDEIEKLKENKIAAITVGTDLQSSQKAIALADAHNNLFATVGQHPGEVTTDSKIDDISSIFEKLAENKKVVAVGECGLDYFRMDKNDTELKNIQKRIFEKHIELALKLDKPLMLHIRPQKGTMDAYHDALEILENYGGNNYGGNASVRELHRGEASVKLRGNAHFFVGDLDVLQRFLALGFTISFTGVITFTHDYDEVIRQVPLEMIMSETDAPLVAPVPYRGKRNSPLYVPEVVKKIVELRGEDFEVVRKQMVENALRVFSISS</sequence>
<dbReference type="SUPFAM" id="SSF51556">
    <property type="entry name" value="Metallo-dependent hydrolases"/>
    <property type="match status" value="1"/>
</dbReference>
<feature type="binding site" evidence="3">
    <location>
        <position position="8"/>
    </location>
    <ligand>
        <name>a divalent metal cation</name>
        <dbReference type="ChEBI" id="CHEBI:60240"/>
        <label>1</label>
    </ligand>
</feature>
<feature type="binding site" evidence="3">
    <location>
        <position position="135"/>
    </location>
    <ligand>
        <name>a divalent metal cation</name>
        <dbReference type="ChEBI" id="CHEBI:60240"/>
        <label>2</label>
    </ligand>
</feature>
<dbReference type="AlphaFoldDB" id="A0A1G2T8W0"/>
<organism evidence="4 5">
    <name type="scientific">Candidatus Zambryskibacteria bacterium RIFCSPHIGHO2_02_38_10.5</name>
    <dbReference type="NCBI Taxonomy" id="1802742"/>
    <lineage>
        <taxon>Bacteria</taxon>
        <taxon>Candidatus Zambryskiibacteriota</taxon>
    </lineage>
</organism>
<name>A0A1G2T8W0_9BACT</name>
<feature type="binding site" evidence="3">
    <location>
        <position position="184"/>
    </location>
    <ligand>
        <name>a divalent metal cation</name>
        <dbReference type="ChEBI" id="CHEBI:60240"/>
        <label>2</label>
    </ligand>
</feature>
<dbReference type="InterPro" id="IPR032466">
    <property type="entry name" value="Metal_Hydrolase"/>
</dbReference>
<protein>
    <recommendedName>
        <fullName evidence="6">Hydrolase TatD</fullName>
    </recommendedName>
</protein>
<proteinExistence type="predicted"/>
<dbReference type="PANTHER" id="PTHR46124">
    <property type="entry name" value="D-AMINOACYL-TRNA DEACYLASE"/>
    <property type="match status" value="1"/>
</dbReference>
<dbReference type="GO" id="GO:0005829">
    <property type="term" value="C:cytosol"/>
    <property type="evidence" value="ECO:0007669"/>
    <property type="project" value="TreeGrafter"/>
</dbReference>
<dbReference type="CDD" id="cd01310">
    <property type="entry name" value="TatD_DNAse"/>
    <property type="match status" value="1"/>
</dbReference>
<dbReference type="PANTHER" id="PTHR46124:SF2">
    <property type="entry name" value="D-AMINOACYL-TRNA DEACYLASE"/>
    <property type="match status" value="1"/>
</dbReference>
<keyword evidence="2" id="KW-0378">Hydrolase</keyword>
<evidence type="ECO:0000313" key="4">
    <source>
        <dbReference type="EMBL" id="OHA93725.1"/>
    </source>
</evidence>
<dbReference type="EMBL" id="MHVL01000013">
    <property type="protein sequence ID" value="OHA93725.1"/>
    <property type="molecule type" value="Genomic_DNA"/>
</dbReference>
<evidence type="ECO:0000256" key="3">
    <source>
        <dbReference type="PIRSR" id="PIRSR005902-1"/>
    </source>
</evidence>
<feature type="binding site" evidence="3">
    <location>
        <position position="232"/>
    </location>
    <ligand>
        <name>a divalent metal cation</name>
        <dbReference type="ChEBI" id="CHEBI:60240"/>
        <label>1</label>
    </ligand>
</feature>
<dbReference type="PROSITE" id="PS01091">
    <property type="entry name" value="TATD_3"/>
    <property type="match status" value="1"/>
</dbReference>
<dbReference type="InterPro" id="IPR018228">
    <property type="entry name" value="DNase_TatD-rel_CS"/>
</dbReference>
<keyword evidence="1 3" id="KW-0479">Metal-binding</keyword>
<reference evidence="4 5" key="1">
    <citation type="journal article" date="2016" name="Nat. Commun.">
        <title>Thousands of microbial genomes shed light on interconnected biogeochemical processes in an aquifer system.</title>
        <authorList>
            <person name="Anantharaman K."/>
            <person name="Brown C.T."/>
            <person name="Hug L.A."/>
            <person name="Sharon I."/>
            <person name="Castelle C.J."/>
            <person name="Probst A.J."/>
            <person name="Thomas B.C."/>
            <person name="Singh A."/>
            <person name="Wilkins M.J."/>
            <person name="Karaoz U."/>
            <person name="Brodie E.L."/>
            <person name="Williams K.H."/>
            <person name="Hubbard S.S."/>
            <person name="Banfield J.F."/>
        </authorList>
    </citation>
    <scope>NUCLEOTIDE SEQUENCE [LARGE SCALE GENOMIC DNA]</scope>
</reference>
<accession>A0A1G2T8W0</accession>
<dbReference type="FunFam" id="3.20.20.140:FF:000005">
    <property type="entry name" value="TatD family hydrolase"/>
    <property type="match status" value="1"/>
</dbReference>
<dbReference type="Gene3D" id="3.20.20.140">
    <property type="entry name" value="Metal-dependent hydrolases"/>
    <property type="match status" value="1"/>
</dbReference>
<evidence type="ECO:0000256" key="1">
    <source>
        <dbReference type="ARBA" id="ARBA00022723"/>
    </source>
</evidence>
<dbReference type="InterPro" id="IPR001130">
    <property type="entry name" value="TatD-like"/>
</dbReference>
<dbReference type="Proteomes" id="UP000179264">
    <property type="component" value="Unassembled WGS sequence"/>
</dbReference>
<dbReference type="Pfam" id="PF01026">
    <property type="entry name" value="TatD_DNase"/>
    <property type="match status" value="1"/>
</dbReference>
<dbReference type="PIRSF" id="PIRSF005902">
    <property type="entry name" value="DNase_TatD"/>
    <property type="match status" value="1"/>
</dbReference>
<comment type="caution">
    <text evidence="4">The sequence shown here is derived from an EMBL/GenBank/DDBJ whole genome shotgun (WGS) entry which is preliminary data.</text>
</comment>